<dbReference type="GO" id="GO:0016787">
    <property type="term" value="F:hydrolase activity"/>
    <property type="evidence" value="ECO:0007669"/>
    <property type="project" value="UniProtKB-KW"/>
</dbReference>
<dbReference type="RefSeq" id="WP_041895780.1">
    <property type="nucleotide sequence ID" value="NZ_CP010086.2"/>
</dbReference>
<dbReference type="Pfam" id="PF01863">
    <property type="entry name" value="YgjP-like"/>
    <property type="match status" value="1"/>
</dbReference>
<dbReference type="Proteomes" id="UP000031866">
    <property type="component" value="Chromosome"/>
</dbReference>
<dbReference type="CDD" id="cd07344">
    <property type="entry name" value="M48_yhfN_like"/>
    <property type="match status" value="1"/>
</dbReference>
<gene>
    <name evidence="2" type="ORF">LF65_01882</name>
</gene>
<sequence length="259" mass="31401">MKYKLEFEKKSIEFELIRRKRKTICIKIEESGKVVVSAPLKTSKDYIMLVVRKRSDWIFEKQKEMIQRNSKKTKRNFTPGSTFIYLGKEYSFNLIFDEKIKNISIQLSGNSNNVCRNGEELLGDIDISNEEKSFIIHTNTMEMEKLRAAFEKWYRKETLEIVTRRIDYYSKNFRDKVTDIRVKEQKRRWASCTWKNAILFNWRCSMARPDVLDYIVVHEMCHMDHRNHSKDFWNRVHEIMPDYKEKHEWLKLNGLNMYL</sequence>
<dbReference type="PANTHER" id="PTHR30399">
    <property type="entry name" value="UNCHARACTERIZED PROTEIN YGJP"/>
    <property type="match status" value="1"/>
</dbReference>
<dbReference type="AlphaFoldDB" id="A0A0B5QNR2"/>
<protein>
    <submittedName>
        <fullName evidence="2">Metal-dependent hydrolase</fullName>
    </submittedName>
</protein>
<proteinExistence type="predicted"/>
<dbReference type="PANTHER" id="PTHR30399:SF1">
    <property type="entry name" value="UTP PYROPHOSPHATASE"/>
    <property type="match status" value="1"/>
</dbReference>
<accession>A0A0B5QNR2</accession>
<evidence type="ECO:0000259" key="1">
    <source>
        <dbReference type="Pfam" id="PF01863"/>
    </source>
</evidence>
<evidence type="ECO:0000313" key="3">
    <source>
        <dbReference type="Proteomes" id="UP000031866"/>
    </source>
</evidence>
<dbReference type="OrthoDB" id="9811177at2"/>
<dbReference type="KEGG" id="cbei:LF65_01882"/>
<keyword evidence="2" id="KW-0378">Hydrolase</keyword>
<reference evidence="3" key="1">
    <citation type="submission" date="2014-12" db="EMBL/GenBank/DDBJ databases">
        <title>Genome sequence of Clostridium beijerinckii strain 59B.</title>
        <authorList>
            <person name="Little G.T."/>
            <person name="Minton N.P."/>
        </authorList>
    </citation>
    <scope>NUCLEOTIDE SEQUENCE [LARGE SCALE GENOMIC DNA]</scope>
    <source>
        <strain evidence="3">59B</strain>
    </source>
</reference>
<name>A0A0B5QNR2_CLOBE</name>
<feature type="domain" description="YgjP-like metallopeptidase" evidence="1">
    <location>
        <begin position="22"/>
        <end position="251"/>
    </location>
</feature>
<evidence type="ECO:0000313" key="2">
    <source>
        <dbReference type="EMBL" id="AJG98483.1"/>
    </source>
</evidence>
<dbReference type="Gene3D" id="3.30.2010.10">
    <property type="entry name" value="Metalloproteases ('zincins'), catalytic domain"/>
    <property type="match status" value="1"/>
</dbReference>
<dbReference type="EMBL" id="CP010086">
    <property type="protein sequence ID" value="AJG98483.1"/>
    <property type="molecule type" value="Genomic_DNA"/>
</dbReference>
<organism evidence="2 3">
    <name type="scientific">Clostridium beijerinckii</name>
    <name type="common">Clostridium MP</name>
    <dbReference type="NCBI Taxonomy" id="1520"/>
    <lineage>
        <taxon>Bacteria</taxon>
        <taxon>Bacillati</taxon>
        <taxon>Bacillota</taxon>
        <taxon>Clostridia</taxon>
        <taxon>Eubacteriales</taxon>
        <taxon>Clostridiaceae</taxon>
        <taxon>Clostridium</taxon>
    </lineage>
</organism>
<dbReference type="STRING" id="1520.LF65_01882"/>
<dbReference type="InterPro" id="IPR002725">
    <property type="entry name" value="YgjP-like_metallopeptidase"/>
</dbReference>
<dbReference type="InterPro" id="IPR053136">
    <property type="entry name" value="UTP_pyrophosphatase-like"/>
</dbReference>